<evidence type="ECO:0008006" key="3">
    <source>
        <dbReference type="Google" id="ProtNLM"/>
    </source>
</evidence>
<dbReference type="AlphaFoldDB" id="L1Q4K0"/>
<proteinExistence type="predicted"/>
<keyword evidence="2" id="KW-1185">Reference proteome</keyword>
<dbReference type="EMBL" id="AMEZ01000120">
    <property type="protein sequence ID" value="EKY22796.1"/>
    <property type="molecule type" value="Genomic_DNA"/>
</dbReference>
<dbReference type="Proteomes" id="UP000010420">
    <property type="component" value="Unassembled WGS sequence"/>
</dbReference>
<reference evidence="1 2" key="1">
    <citation type="submission" date="2012-05" db="EMBL/GenBank/DDBJ databases">
        <authorList>
            <person name="Weinstock G."/>
            <person name="Sodergren E."/>
            <person name="Lobos E.A."/>
            <person name="Fulton L."/>
            <person name="Fulton R."/>
            <person name="Courtney L."/>
            <person name="Fronick C."/>
            <person name="O'Laughlin M."/>
            <person name="Godfrey J."/>
            <person name="Wilson R.M."/>
            <person name="Miner T."/>
            <person name="Farmer C."/>
            <person name="Delehaunty K."/>
            <person name="Cordes M."/>
            <person name="Minx P."/>
            <person name="Tomlinson C."/>
            <person name="Chen J."/>
            <person name="Wollam A."/>
            <person name="Pepin K.H."/>
            <person name="Bhonagiri V."/>
            <person name="Zhang X."/>
            <person name="Suruliraj S."/>
            <person name="Warren W."/>
            <person name="Mitreva M."/>
            <person name="Mardis E.R."/>
            <person name="Wilson R.K."/>
        </authorList>
    </citation>
    <scope>NUCLEOTIDE SEQUENCE [LARGE SCALE GENOMIC DNA]</scope>
    <source>
        <strain evidence="1 2">DSM 1785</strain>
    </source>
</reference>
<dbReference type="eggNOG" id="ENOG5033AWG">
    <property type="taxonomic scope" value="Bacteria"/>
</dbReference>
<organism evidence="1 2">
    <name type="scientific">Clostridium celatum DSM 1785</name>
    <dbReference type="NCBI Taxonomy" id="545697"/>
    <lineage>
        <taxon>Bacteria</taxon>
        <taxon>Bacillati</taxon>
        <taxon>Bacillota</taxon>
        <taxon>Clostridia</taxon>
        <taxon>Eubacteriales</taxon>
        <taxon>Clostridiaceae</taxon>
        <taxon>Clostridium</taxon>
    </lineage>
</organism>
<evidence type="ECO:0000313" key="1">
    <source>
        <dbReference type="EMBL" id="EKY22796.1"/>
    </source>
</evidence>
<name>L1Q4K0_9CLOT</name>
<gene>
    <name evidence="1" type="ORF">HMPREF0216_03161</name>
</gene>
<dbReference type="HOGENOM" id="CLU_187555_1_0_9"/>
<dbReference type="PATRIC" id="fig|545697.3.peg.3094"/>
<evidence type="ECO:0000313" key="2">
    <source>
        <dbReference type="Proteomes" id="UP000010420"/>
    </source>
</evidence>
<accession>L1Q4K0</accession>
<comment type="caution">
    <text evidence="1">The sequence shown here is derived from an EMBL/GenBank/DDBJ whole genome shotgun (WGS) entry which is preliminary data.</text>
</comment>
<sequence>MIGIFRNSGGVNMELLTVREVSVKLKVNVNLVYKLIKSVHLTGLKLGSIKVTSYELERFIKEASGKDFSDLDNVKEFTLN</sequence>
<protein>
    <recommendedName>
        <fullName evidence="3">Helix-turn-helix domain-containing protein</fullName>
    </recommendedName>
</protein>
<dbReference type="STRING" id="545697.HMPREF0216_03161"/>